<proteinExistence type="predicted"/>
<protein>
    <recommendedName>
        <fullName evidence="1">DUF7746 domain-containing protein</fullName>
    </recommendedName>
</protein>
<evidence type="ECO:0000313" key="3">
    <source>
        <dbReference type="Proteomes" id="UP000321393"/>
    </source>
</evidence>
<dbReference type="EMBL" id="SSTE01007677">
    <property type="protein sequence ID" value="KAA0056258.1"/>
    <property type="molecule type" value="Genomic_DNA"/>
</dbReference>
<dbReference type="AlphaFoldDB" id="A0A5A7UMD8"/>
<reference evidence="2 3" key="1">
    <citation type="submission" date="2019-08" db="EMBL/GenBank/DDBJ databases">
        <title>Draft genome sequences of two oriental melons (Cucumis melo L. var makuwa).</title>
        <authorList>
            <person name="Kwon S.-Y."/>
        </authorList>
    </citation>
    <scope>NUCLEOTIDE SEQUENCE [LARGE SCALE GENOMIC DNA]</scope>
    <source>
        <strain evidence="3">cv. SW 3</strain>
        <tissue evidence="2">Leaf</tissue>
    </source>
</reference>
<accession>A0A5A7UMD8</accession>
<evidence type="ECO:0000259" key="1">
    <source>
        <dbReference type="Pfam" id="PF24925"/>
    </source>
</evidence>
<dbReference type="Proteomes" id="UP000321393">
    <property type="component" value="Unassembled WGS sequence"/>
</dbReference>
<dbReference type="OrthoDB" id="1735266at2759"/>
<dbReference type="Pfam" id="PF24925">
    <property type="entry name" value="DUF7746"/>
    <property type="match status" value="1"/>
</dbReference>
<dbReference type="PANTHER" id="PTHR33054:SF9">
    <property type="entry name" value="CCHC-TYPE DOMAIN-CONTAINING PROTEIN"/>
    <property type="match status" value="1"/>
</dbReference>
<dbReference type="InterPro" id="IPR056648">
    <property type="entry name" value="DUF7746"/>
</dbReference>
<name>A0A5A7UMD8_CUCMM</name>
<organism evidence="2 3">
    <name type="scientific">Cucumis melo var. makuwa</name>
    <name type="common">Oriental melon</name>
    <dbReference type="NCBI Taxonomy" id="1194695"/>
    <lineage>
        <taxon>Eukaryota</taxon>
        <taxon>Viridiplantae</taxon>
        <taxon>Streptophyta</taxon>
        <taxon>Embryophyta</taxon>
        <taxon>Tracheophyta</taxon>
        <taxon>Spermatophyta</taxon>
        <taxon>Magnoliopsida</taxon>
        <taxon>eudicotyledons</taxon>
        <taxon>Gunneridae</taxon>
        <taxon>Pentapetalae</taxon>
        <taxon>rosids</taxon>
        <taxon>fabids</taxon>
        <taxon>Cucurbitales</taxon>
        <taxon>Cucurbitaceae</taxon>
        <taxon>Benincaseae</taxon>
        <taxon>Cucumis</taxon>
    </lineage>
</organism>
<feature type="domain" description="DUF7746" evidence="1">
    <location>
        <begin position="266"/>
        <end position="317"/>
    </location>
</feature>
<sequence>MRSRRNVTLVFGARGHLGQSGCEDPVESLESCLYHARLASRRTTQSSIGGDPEGHPCRYDSNRIKLTGISRAARLATGGDAARLATGETRLGYTEARGAASHADAAHTRRGLDAALRFRLRARGRGAAPGSFVGWRHARRIGFEWRLRETAVRGSKRLPSARSERRGWLNFSDRRGAASFDCTDRLDRFFRRGWKLGGGSVSTCRRAAGWLRLSRRVPAALRRIYAARRGWLQTRRSAARMRSGSGFGLQTRLIGFGCLGELRLRAYESNGHSNREAAMLLINGFSGSLKLWWDHALSTERKEAIKRQKTKVRRIIKVEEGASTTQEVEEEIENVVETLLYAINLHFGLGSDTDVENQRKIIKNLKCSSMENFRWYKDMFLLTIYIFKDCNARHWKEMFIDGLPSFMAECVYNSLNKAYPK</sequence>
<dbReference type="PANTHER" id="PTHR33054">
    <property type="entry name" value="CCHC-TYPE DOMAIN-CONTAINING PROTEIN"/>
    <property type="match status" value="1"/>
</dbReference>
<evidence type="ECO:0000313" key="2">
    <source>
        <dbReference type="EMBL" id="KAA0056258.1"/>
    </source>
</evidence>
<gene>
    <name evidence="2" type="ORF">E6C27_scaffold226G00260</name>
</gene>
<comment type="caution">
    <text evidence="2">The sequence shown here is derived from an EMBL/GenBank/DDBJ whole genome shotgun (WGS) entry which is preliminary data.</text>
</comment>